<reference evidence="12" key="1">
    <citation type="submission" date="2021-01" db="EMBL/GenBank/DDBJ databases">
        <authorList>
            <person name="Corre E."/>
            <person name="Pelletier E."/>
            <person name="Niang G."/>
            <person name="Scheremetjew M."/>
            <person name="Finn R."/>
            <person name="Kale V."/>
            <person name="Holt S."/>
            <person name="Cochrane G."/>
            <person name="Meng A."/>
            <person name="Brown T."/>
            <person name="Cohen L."/>
        </authorList>
    </citation>
    <scope>NUCLEOTIDE SEQUENCE</scope>
    <source>
        <strain evidence="12">CCMP1243</strain>
    </source>
</reference>
<dbReference type="GO" id="GO:0031201">
    <property type="term" value="C:SNARE complex"/>
    <property type="evidence" value="ECO:0007669"/>
    <property type="project" value="TreeGrafter"/>
</dbReference>
<organism evidence="12">
    <name type="scientific">Rhizochromulina marina</name>
    <dbReference type="NCBI Taxonomy" id="1034831"/>
    <lineage>
        <taxon>Eukaryota</taxon>
        <taxon>Sar</taxon>
        <taxon>Stramenopiles</taxon>
        <taxon>Ochrophyta</taxon>
        <taxon>Dictyochophyceae</taxon>
        <taxon>Rhizochromulinales</taxon>
        <taxon>Rhizochromulina</taxon>
    </lineage>
</organism>
<evidence type="ECO:0000256" key="6">
    <source>
        <dbReference type="ARBA" id="ARBA00022892"/>
    </source>
</evidence>
<keyword evidence="3" id="KW-0813">Transport</keyword>
<dbReference type="Gene3D" id="1.20.5.110">
    <property type="match status" value="1"/>
</dbReference>
<comment type="similarity">
    <text evidence="2">Belongs to the USE1 family.</text>
</comment>
<keyword evidence="7" id="KW-0653">Protein transport</keyword>
<evidence type="ECO:0000256" key="9">
    <source>
        <dbReference type="ARBA" id="ARBA00023136"/>
    </source>
</evidence>
<accession>A0A7S2S7M9</accession>
<keyword evidence="8 11" id="KW-1133">Transmembrane helix</keyword>
<evidence type="ECO:0000256" key="1">
    <source>
        <dbReference type="ARBA" id="ARBA00004163"/>
    </source>
</evidence>
<dbReference type="AlphaFoldDB" id="A0A7S2S7M9"/>
<name>A0A7S2S7M9_9STRA</name>
<feature type="compositionally biased region" description="Gly residues" evidence="10">
    <location>
        <begin position="117"/>
        <end position="129"/>
    </location>
</feature>
<dbReference type="SUPFAM" id="SSF58038">
    <property type="entry name" value="SNARE fusion complex"/>
    <property type="match status" value="1"/>
</dbReference>
<sequence>MLEGASAHHIDLLRLLCATEKAVAAHSEEGVEASSREDLEDELRGLLVQGGRLKALLAQVEEDAGGGGPVPREALAGYSSRVSAVLERLERRKEALATGPQAEGVVGVSSTADGFPRGPGEGAGGGAVEGPGVEELSGPPRARDRPATVSPSKRPRQRPRRPPATRKPPPSAGRRASQVAIDQEKALAGNLLDELGDMAAALKNEAHGINRELSSQTRVLGRLEGSASDVAASVSAESSRMHARYRKQASSCCASWMQLIFVTVAFFFAVIIMRIFPSRVSLLY</sequence>
<dbReference type="GO" id="GO:0005484">
    <property type="term" value="F:SNAP receptor activity"/>
    <property type="evidence" value="ECO:0007669"/>
    <property type="project" value="TreeGrafter"/>
</dbReference>
<dbReference type="GO" id="GO:0015031">
    <property type="term" value="P:protein transport"/>
    <property type="evidence" value="ECO:0007669"/>
    <property type="project" value="UniProtKB-KW"/>
</dbReference>
<evidence type="ECO:0000256" key="10">
    <source>
        <dbReference type="SAM" id="MobiDB-lite"/>
    </source>
</evidence>
<dbReference type="EMBL" id="HBHJ01017816">
    <property type="protein sequence ID" value="CAD9691500.1"/>
    <property type="molecule type" value="Transcribed_RNA"/>
</dbReference>
<protein>
    <submittedName>
        <fullName evidence="12">Uncharacterized protein</fullName>
    </submittedName>
</protein>
<comment type="subcellular location">
    <subcellularLocation>
        <location evidence="1">Endoplasmic reticulum membrane</location>
        <topology evidence="1">Single-pass type IV membrane protein</topology>
    </subcellularLocation>
</comment>
<dbReference type="GO" id="GO:0006890">
    <property type="term" value="P:retrograde vesicle-mediated transport, Golgi to endoplasmic reticulum"/>
    <property type="evidence" value="ECO:0007669"/>
    <property type="project" value="TreeGrafter"/>
</dbReference>
<dbReference type="PANTHER" id="PTHR13050">
    <property type="entry name" value="USE1-LIKE PROTEIN"/>
    <property type="match status" value="1"/>
</dbReference>
<dbReference type="GO" id="GO:0005789">
    <property type="term" value="C:endoplasmic reticulum membrane"/>
    <property type="evidence" value="ECO:0007669"/>
    <property type="project" value="UniProtKB-SubCell"/>
</dbReference>
<dbReference type="CDD" id="cd15841">
    <property type="entry name" value="SNARE_Qc"/>
    <property type="match status" value="1"/>
</dbReference>
<feature type="compositionally biased region" description="Basic residues" evidence="10">
    <location>
        <begin position="153"/>
        <end position="164"/>
    </location>
</feature>
<evidence type="ECO:0000256" key="7">
    <source>
        <dbReference type="ARBA" id="ARBA00022927"/>
    </source>
</evidence>
<gene>
    <name evidence="12" type="ORF">RMAR1173_LOCUS11802</name>
</gene>
<evidence type="ECO:0000313" key="12">
    <source>
        <dbReference type="EMBL" id="CAD9691500.1"/>
    </source>
</evidence>
<dbReference type="Pfam" id="PF09753">
    <property type="entry name" value="Use1"/>
    <property type="match status" value="1"/>
</dbReference>
<evidence type="ECO:0000256" key="3">
    <source>
        <dbReference type="ARBA" id="ARBA00022448"/>
    </source>
</evidence>
<evidence type="ECO:0000256" key="11">
    <source>
        <dbReference type="SAM" id="Phobius"/>
    </source>
</evidence>
<dbReference type="InterPro" id="IPR019150">
    <property type="entry name" value="Vesicle_transport_protein_Use1"/>
</dbReference>
<evidence type="ECO:0000256" key="5">
    <source>
        <dbReference type="ARBA" id="ARBA00022824"/>
    </source>
</evidence>
<evidence type="ECO:0000256" key="2">
    <source>
        <dbReference type="ARBA" id="ARBA00007891"/>
    </source>
</evidence>
<feature type="transmembrane region" description="Helical" evidence="11">
    <location>
        <begin position="256"/>
        <end position="276"/>
    </location>
</feature>
<proteinExistence type="inferred from homology"/>
<keyword evidence="6" id="KW-0931">ER-Golgi transport</keyword>
<evidence type="ECO:0000256" key="4">
    <source>
        <dbReference type="ARBA" id="ARBA00022692"/>
    </source>
</evidence>
<feature type="region of interest" description="Disordered" evidence="10">
    <location>
        <begin position="95"/>
        <end position="178"/>
    </location>
</feature>
<evidence type="ECO:0000256" key="8">
    <source>
        <dbReference type="ARBA" id="ARBA00022989"/>
    </source>
</evidence>
<dbReference type="PANTHER" id="PTHR13050:SF7">
    <property type="entry name" value="VESICLE TRANSPORT PROTEIN USE1"/>
    <property type="match status" value="1"/>
</dbReference>
<keyword evidence="4 11" id="KW-0812">Transmembrane</keyword>
<keyword evidence="5" id="KW-0256">Endoplasmic reticulum</keyword>
<keyword evidence="9 11" id="KW-0472">Membrane</keyword>